<evidence type="ECO:0000313" key="2">
    <source>
        <dbReference type="Proteomes" id="UP000183190"/>
    </source>
</evidence>
<name>A0A1H6LM55_RUMFL</name>
<dbReference type="EMBL" id="FNWV01000018">
    <property type="protein sequence ID" value="SEH85747.1"/>
    <property type="molecule type" value="Genomic_DNA"/>
</dbReference>
<accession>A0A1H6LM55</accession>
<organism evidence="1 2">
    <name type="scientific">Ruminococcus flavefaciens</name>
    <dbReference type="NCBI Taxonomy" id="1265"/>
    <lineage>
        <taxon>Bacteria</taxon>
        <taxon>Bacillati</taxon>
        <taxon>Bacillota</taxon>
        <taxon>Clostridia</taxon>
        <taxon>Eubacteriales</taxon>
        <taxon>Oscillospiraceae</taxon>
        <taxon>Ruminococcus</taxon>
    </lineage>
</organism>
<evidence type="ECO:0008006" key="3">
    <source>
        <dbReference type="Google" id="ProtNLM"/>
    </source>
</evidence>
<dbReference type="SUPFAM" id="SSF47413">
    <property type="entry name" value="lambda repressor-like DNA-binding domains"/>
    <property type="match status" value="1"/>
</dbReference>
<protein>
    <recommendedName>
        <fullName evidence="3">HTH cro/C1-type domain-containing protein</fullName>
    </recommendedName>
</protein>
<dbReference type="OrthoDB" id="1822820at2"/>
<dbReference type="Gene3D" id="1.10.260.40">
    <property type="entry name" value="lambda repressor-like DNA-binding domains"/>
    <property type="match status" value="1"/>
</dbReference>
<proteinExistence type="predicted"/>
<evidence type="ECO:0000313" key="1">
    <source>
        <dbReference type="EMBL" id="SEH85747.1"/>
    </source>
</evidence>
<dbReference type="RefSeq" id="WP_074718952.1">
    <property type="nucleotide sequence ID" value="NZ_FNWV01000018.1"/>
</dbReference>
<dbReference type="AlphaFoldDB" id="A0A1H6LM55"/>
<dbReference type="InterPro" id="IPR010982">
    <property type="entry name" value="Lambda_DNA-bd_dom_sf"/>
</dbReference>
<sequence length="75" mass="8972">MAKKAQRITLYKRIWARIRYWQNLRDISDSELAACLQVSDRTLKEYDRSAQHITLEKLDNFLYVNGMEFSDLMSL</sequence>
<reference evidence="1 2" key="1">
    <citation type="submission" date="2016-10" db="EMBL/GenBank/DDBJ databases">
        <authorList>
            <person name="de Groot N.N."/>
        </authorList>
    </citation>
    <scope>NUCLEOTIDE SEQUENCE [LARGE SCALE GENOMIC DNA]</scope>
    <source>
        <strain evidence="1 2">YAD2003</strain>
    </source>
</reference>
<dbReference type="GO" id="GO:0003677">
    <property type="term" value="F:DNA binding"/>
    <property type="evidence" value="ECO:0007669"/>
    <property type="project" value="InterPro"/>
</dbReference>
<gene>
    <name evidence="1" type="ORF">SAMN02910265_03068</name>
</gene>
<dbReference type="Proteomes" id="UP000183190">
    <property type="component" value="Unassembled WGS sequence"/>
</dbReference>